<keyword evidence="2" id="KW-1133">Transmembrane helix</keyword>
<organism evidence="4 5">
    <name type="scientific">Hohenbuehelia grisea</name>
    <dbReference type="NCBI Taxonomy" id="104357"/>
    <lineage>
        <taxon>Eukaryota</taxon>
        <taxon>Fungi</taxon>
        <taxon>Dikarya</taxon>
        <taxon>Basidiomycota</taxon>
        <taxon>Agaricomycotina</taxon>
        <taxon>Agaricomycetes</taxon>
        <taxon>Agaricomycetidae</taxon>
        <taxon>Agaricales</taxon>
        <taxon>Pleurotineae</taxon>
        <taxon>Pleurotaceae</taxon>
        <taxon>Hohenbuehelia</taxon>
    </lineage>
</organism>
<dbReference type="InterPro" id="IPR005097">
    <property type="entry name" value="Sacchrp_dh_NADP-bd"/>
</dbReference>
<keyword evidence="2" id="KW-0472">Membrane</keyword>
<evidence type="ECO:0000256" key="2">
    <source>
        <dbReference type="SAM" id="Phobius"/>
    </source>
</evidence>
<dbReference type="EMBL" id="JASNQZ010000004">
    <property type="protein sequence ID" value="KAL0957916.1"/>
    <property type="molecule type" value="Genomic_DNA"/>
</dbReference>
<name>A0ABR3JQ74_9AGAR</name>
<feature type="transmembrane region" description="Helical" evidence="2">
    <location>
        <begin position="327"/>
        <end position="346"/>
    </location>
</feature>
<protein>
    <recommendedName>
        <fullName evidence="3">Saccharopine dehydrogenase NADP binding domain-containing protein</fullName>
    </recommendedName>
</protein>
<evidence type="ECO:0000313" key="4">
    <source>
        <dbReference type="EMBL" id="KAL0957916.1"/>
    </source>
</evidence>
<evidence type="ECO:0000259" key="3">
    <source>
        <dbReference type="Pfam" id="PF03435"/>
    </source>
</evidence>
<dbReference type="SUPFAM" id="SSF51735">
    <property type="entry name" value="NAD(P)-binding Rossmann-fold domains"/>
    <property type="match status" value="1"/>
</dbReference>
<gene>
    <name evidence="4" type="ORF">HGRIS_000097</name>
</gene>
<comment type="similarity">
    <text evidence="1">Belongs to the saccharopine dehydrogenase family.</text>
</comment>
<evidence type="ECO:0000313" key="5">
    <source>
        <dbReference type="Proteomes" id="UP001556367"/>
    </source>
</evidence>
<sequence length="483" mass="52036">MSTYDILVLGATGFTGKLVSQYLFTHPQFVASPSARERSSSEKTFTFAIGARSSKRLEDVAVSLKEPSLYTEDSTEPYPSSDRLEAALSAIPRVIVDVTDPESLDAAVRHAKVVINTVGPYWRWGTPVVRACVHHGVHHVDLTGEAPWVKEIINQFDYLATKSRAIIVPACGMDSIPSDIGVFLSSRTLQRVKPNSLISSSISAYKIGGGISGGTISTGIVSFEEVPKDKRRIAARPCALSPCEASPAARARPGFRFIYRLPYISPRMLGAFFIMSSANRPIVERSWGLLEVEARSKSKTSGASGGDVPRYGPNFVYDECLQTKSTFAAVCVSLGVAVVGACLLLFSPARWLVKKFATAPGQGPSDETMRNGFIKLTNVTTSDSNPPTVIQSTMRGRGDPGYSLTGIMLSESALSLLLEHDRLPALAKRGGVLTTATAIGDVLIERLEKVPGKRFSFESEEVDLATGRVKSALGEGSEARKTR</sequence>
<dbReference type="Proteomes" id="UP001556367">
    <property type="component" value="Unassembled WGS sequence"/>
</dbReference>
<proteinExistence type="inferred from homology"/>
<keyword evidence="2" id="KW-0812">Transmembrane</keyword>
<evidence type="ECO:0000256" key="1">
    <source>
        <dbReference type="ARBA" id="ARBA00038048"/>
    </source>
</evidence>
<accession>A0ABR3JQ74</accession>
<dbReference type="InterPro" id="IPR051276">
    <property type="entry name" value="Saccharopine_DH-like_oxidrdct"/>
</dbReference>
<dbReference type="PANTHER" id="PTHR12286">
    <property type="entry name" value="SACCHAROPINE DEHYDROGENASE-LIKE OXIDOREDUCTASE"/>
    <property type="match status" value="1"/>
</dbReference>
<dbReference type="Gene3D" id="3.40.50.720">
    <property type="entry name" value="NAD(P)-binding Rossmann-like Domain"/>
    <property type="match status" value="1"/>
</dbReference>
<comment type="caution">
    <text evidence="4">The sequence shown here is derived from an EMBL/GenBank/DDBJ whole genome shotgun (WGS) entry which is preliminary data.</text>
</comment>
<keyword evidence="5" id="KW-1185">Reference proteome</keyword>
<reference evidence="5" key="1">
    <citation type="submission" date="2024-06" db="EMBL/GenBank/DDBJ databases">
        <title>Multi-omics analyses provide insights into the biosynthesis of the anticancer antibiotic pleurotin in Hohenbuehelia grisea.</title>
        <authorList>
            <person name="Weaver J.A."/>
            <person name="Alberti F."/>
        </authorList>
    </citation>
    <scope>NUCLEOTIDE SEQUENCE [LARGE SCALE GENOMIC DNA]</scope>
    <source>
        <strain evidence="5">T-177</strain>
    </source>
</reference>
<dbReference type="PANTHER" id="PTHR12286:SF5">
    <property type="entry name" value="SACCHAROPINE DEHYDROGENASE-LIKE OXIDOREDUCTASE"/>
    <property type="match status" value="1"/>
</dbReference>
<feature type="domain" description="Saccharopine dehydrogenase NADP binding" evidence="3">
    <location>
        <begin position="93"/>
        <end position="144"/>
    </location>
</feature>
<dbReference type="Pfam" id="PF03435">
    <property type="entry name" value="Sacchrp_dh_NADP"/>
    <property type="match status" value="1"/>
</dbReference>
<dbReference type="InterPro" id="IPR036291">
    <property type="entry name" value="NAD(P)-bd_dom_sf"/>
</dbReference>